<sequence>MIANYWTLAIITIFYFVWCEVRADQRSNKLNKLEFWKREPINDTRRQHKKQTRNDKYPRTFQAVDVNELNQIISYDEAHTDEINKNKDENLQNGRILLSGSNKNNPSSPIVWQNYVTDDKFKNKKEINLKHTRNHQDNTEGTENKNNFAIDHIHFKKYRYTENLRRDNEDSAISNRLRPLSWTKLSVIKYI</sequence>
<reference evidence="2 3" key="1">
    <citation type="submission" date="2020-04" db="EMBL/GenBank/DDBJ databases">
        <authorList>
            <person name="Wallbank WR R."/>
            <person name="Pardo Diaz C."/>
            <person name="Kozak K."/>
            <person name="Martin S."/>
            <person name="Jiggins C."/>
            <person name="Moest M."/>
            <person name="Warren A I."/>
            <person name="Byers J.R.P. K."/>
            <person name="Montejo-Kovacevich G."/>
            <person name="Yen C E."/>
        </authorList>
    </citation>
    <scope>NUCLEOTIDE SEQUENCE [LARGE SCALE GENOMIC DNA]</scope>
</reference>
<evidence type="ECO:0000313" key="2">
    <source>
        <dbReference type="EMBL" id="CAB3257026.1"/>
    </source>
</evidence>
<name>A0A8S1B5L5_ARCPL</name>
<dbReference type="AlphaFoldDB" id="A0A8S1B5L5"/>
<protein>
    <submittedName>
        <fullName evidence="2">Uncharacterized protein</fullName>
    </submittedName>
</protein>
<dbReference type="OrthoDB" id="10418259at2759"/>
<organism evidence="2 3">
    <name type="scientific">Arctia plantaginis</name>
    <name type="common">Wood tiger moth</name>
    <name type="synonym">Phalaena plantaginis</name>
    <dbReference type="NCBI Taxonomy" id="874455"/>
    <lineage>
        <taxon>Eukaryota</taxon>
        <taxon>Metazoa</taxon>
        <taxon>Ecdysozoa</taxon>
        <taxon>Arthropoda</taxon>
        <taxon>Hexapoda</taxon>
        <taxon>Insecta</taxon>
        <taxon>Pterygota</taxon>
        <taxon>Neoptera</taxon>
        <taxon>Endopterygota</taxon>
        <taxon>Lepidoptera</taxon>
        <taxon>Glossata</taxon>
        <taxon>Ditrysia</taxon>
        <taxon>Noctuoidea</taxon>
        <taxon>Erebidae</taxon>
        <taxon>Arctiinae</taxon>
        <taxon>Arctia</taxon>
    </lineage>
</organism>
<feature type="signal peptide" evidence="1">
    <location>
        <begin position="1"/>
        <end position="23"/>
    </location>
</feature>
<accession>A0A8S1B5L5</accession>
<comment type="caution">
    <text evidence="2">The sequence shown here is derived from an EMBL/GenBank/DDBJ whole genome shotgun (WGS) entry which is preliminary data.</text>
</comment>
<gene>
    <name evidence="2" type="ORF">APLA_LOCUS15721</name>
</gene>
<dbReference type="EMBL" id="CADEBC010000590">
    <property type="protein sequence ID" value="CAB3257026.1"/>
    <property type="molecule type" value="Genomic_DNA"/>
</dbReference>
<keyword evidence="1" id="KW-0732">Signal</keyword>
<dbReference type="Proteomes" id="UP000494106">
    <property type="component" value="Unassembled WGS sequence"/>
</dbReference>
<evidence type="ECO:0000313" key="3">
    <source>
        <dbReference type="Proteomes" id="UP000494106"/>
    </source>
</evidence>
<feature type="chain" id="PRO_5035862637" evidence="1">
    <location>
        <begin position="24"/>
        <end position="191"/>
    </location>
</feature>
<keyword evidence="3" id="KW-1185">Reference proteome</keyword>
<evidence type="ECO:0000256" key="1">
    <source>
        <dbReference type="SAM" id="SignalP"/>
    </source>
</evidence>
<proteinExistence type="predicted"/>